<dbReference type="EMBL" id="JAUEPT010000004">
    <property type="protein sequence ID" value="KAK0452236.1"/>
    <property type="molecule type" value="Genomic_DNA"/>
</dbReference>
<protein>
    <recommendedName>
        <fullName evidence="4">Secreted protein</fullName>
    </recommendedName>
</protein>
<proteinExistence type="predicted"/>
<evidence type="ECO:0008006" key="4">
    <source>
        <dbReference type="Google" id="ProtNLM"/>
    </source>
</evidence>
<reference evidence="2" key="1">
    <citation type="submission" date="2023-06" db="EMBL/GenBank/DDBJ databases">
        <authorList>
            <consortium name="Lawrence Berkeley National Laboratory"/>
            <person name="Ahrendt S."/>
            <person name="Sahu N."/>
            <person name="Indic B."/>
            <person name="Wong-Bajracharya J."/>
            <person name="Merenyi Z."/>
            <person name="Ke H.-M."/>
            <person name="Monk M."/>
            <person name="Kocsube S."/>
            <person name="Drula E."/>
            <person name="Lipzen A."/>
            <person name="Balint B."/>
            <person name="Henrissat B."/>
            <person name="Andreopoulos B."/>
            <person name="Martin F.M."/>
            <person name="Harder C.B."/>
            <person name="Rigling D."/>
            <person name="Ford K.L."/>
            <person name="Foster G.D."/>
            <person name="Pangilinan J."/>
            <person name="Papanicolaou A."/>
            <person name="Barry K."/>
            <person name="LaButti K."/>
            <person name="Viragh M."/>
            <person name="Koriabine M."/>
            <person name="Yan M."/>
            <person name="Riley R."/>
            <person name="Champramary S."/>
            <person name="Plett K.L."/>
            <person name="Tsai I.J."/>
            <person name="Slot J."/>
            <person name="Sipos G."/>
            <person name="Plett J."/>
            <person name="Nagy L.G."/>
            <person name="Grigoriev I.V."/>
        </authorList>
    </citation>
    <scope>NUCLEOTIDE SEQUENCE</scope>
    <source>
        <strain evidence="2">FPL87.14</strain>
    </source>
</reference>
<feature type="chain" id="PRO_5041463743" description="Secreted protein" evidence="1">
    <location>
        <begin position="25"/>
        <end position="233"/>
    </location>
</feature>
<accession>A0AA39MZ44</accession>
<keyword evidence="3" id="KW-1185">Reference proteome</keyword>
<organism evidence="2 3">
    <name type="scientific">Armillaria borealis</name>
    <dbReference type="NCBI Taxonomy" id="47425"/>
    <lineage>
        <taxon>Eukaryota</taxon>
        <taxon>Fungi</taxon>
        <taxon>Dikarya</taxon>
        <taxon>Basidiomycota</taxon>
        <taxon>Agaricomycotina</taxon>
        <taxon>Agaricomycetes</taxon>
        <taxon>Agaricomycetidae</taxon>
        <taxon>Agaricales</taxon>
        <taxon>Marasmiineae</taxon>
        <taxon>Physalacriaceae</taxon>
        <taxon>Armillaria</taxon>
    </lineage>
</organism>
<evidence type="ECO:0000313" key="2">
    <source>
        <dbReference type="EMBL" id="KAK0452236.1"/>
    </source>
</evidence>
<sequence length="233" mass="25891">MLPMQGWCLHQIKFLLSVFPPSVSILFSASHLHPKSNNYSVFWWSCRPTRCTNASKRSRLLLYVYDVETKGGMSDRRLRTHSTFALPGTTQRCPCSRTPACIGLTDARGDQGSTVRTGFCLPLNTHCWRTTPTRCSATPYLASFDLLIGCQALSFTVTPPLLLSIHPILSSHPFSIYSSPYNPAPRIIASLLPDLKMPGISCPLHVDDIFIVFIHPSLFLFSSALYRVSATLA</sequence>
<dbReference type="Proteomes" id="UP001175226">
    <property type="component" value="Unassembled WGS sequence"/>
</dbReference>
<keyword evidence="1" id="KW-0732">Signal</keyword>
<evidence type="ECO:0000313" key="3">
    <source>
        <dbReference type="Proteomes" id="UP001175226"/>
    </source>
</evidence>
<feature type="signal peptide" evidence="1">
    <location>
        <begin position="1"/>
        <end position="24"/>
    </location>
</feature>
<comment type="caution">
    <text evidence="2">The sequence shown here is derived from an EMBL/GenBank/DDBJ whole genome shotgun (WGS) entry which is preliminary data.</text>
</comment>
<evidence type="ECO:0000256" key="1">
    <source>
        <dbReference type="SAM" id="SignalP"/>
    </source>
</evidence>
<gene>
    <name evidence="2" type="ORF">EV421DRAFT_885274</name>
</gene>
<name>A0AA39MZ44_9AGAR</name>
<dbReference type="AlphaFoldDB" id="A0AA39MZ44"/>